<dbReference type="OrthoDB" id="421993at2759"/>
<comment type="catalytic activity">
    <reaction evidence="5">
        <text>L-glutamyl-tRNA(Gln) + L-glutamine + ATP + H2O = L-glutaminyl-tRNA(Gln) + L-glutamate + ADP + phosphate + H(+)</text>
        <dbReference type="Rhea" id="RHEA:17521"/>
        <dbReference type="Rhea" id="RHEA-COMP:9681"/>
        <dbReference type="Rhea" id="RHEA-COMP:9684"/>
        <dbReference type="ChEBI" id="CHEBI:15377"/>
        <dbReference type="ChEBI" id="CHEBI:15378"/>
        <dbReference type="ChEBI" id="CHEBI:29985"/>
        <dbReference type="ChEBI" id="CHEBI:30616"/>
        <dbReference type="ChEBI" id="CHEBI:43474"/>
        <dbReference type="ChEBI" id="CHEBI:58359"/>
        <dbReference type="ChEBI" id="CHEBI:78520"/>
        <dbReference type="ChEBI" id="CHEBI:78521"/>
        <dbReference type="ChEBI" id="CHEBI:456216"/>
        <dbReference type="EC" id="6.3.5.7"/>
    </reaction>
</comment>
<dbReference type="GO" id="GO:0032543">
    <property type="term" value="P:mitochondrial translation"/>
    <property type="evidence" value="ECO:0007669"/>
    <property type="project" value="UniProtKB-UniRule"/>
</dbReference>
<evidence type="ECO:0000313" key="8">
    <source>
        <dbReference type="Proteomes" id="UP000243876"/>
    </source>
</evidence>
<comment type="subcellular location">
    <subcellularLocation>
        <location evidence="5">Mitochondrion</location>
    </subcellularLocation>
</comment>
<accession>A0A0D6EFJ7</accession>
<comment type="function">
    <text evidence="5">Allows the formation of correctly charged Gln-tRNA(Gln) through the transamidation of misacylated Glu-tRNA(Gln) in the mitochondria. The reaction takes place in the presence of glutamine and ATP through an activated gamma-phospho-Glu-tRNA(Gln).</text>
</comment>
<evidence type="ECO:0000313" key="7">
    <source>
        <dbReference type="EMBL" id="CEQ38656.1"/>
    </source>
</evidence>
<proteinExistence type="inferred from homology"/>
<organism evidence="7 8">
    <name type="scientific">Sporidiobolus salmonicolor</name>
    <name type="common">Yeast-like fungus</name>
    <name type="synonym">Sporobolomyces salmonicolor</name>
    <dbReference type="NCBI Taxonomy" id="5005"/>
    <lineage>
        <taxon>Eukaryota</taxon>
        <taxon>Fungi</taxon>
        <taxon>Dikarya</taxon>
        <taxon>Basidiomycota</taxon>
        <taxon>Pucciniomycotina</taxon>
        <taxon>Microbotryomycetes</taxon>
        <taxon>Sporidiobolales</taxon>
        <taxon>Sporidiobolaceae</taxon>
        <taxon>Sporobolomyces</taxon>
    </lineage>
</organism>
<dbReference type="EC" id="6.3.5.7" evidence="5"/>
<sequence>MAATPRPARLAAALQHAHRINPRLNAFTQLATQADLDKRYDLAHKKGKGKGKLEGVGVAVKDMFATEGDGTRTTCASRMLRDYESPYDATVVRRLREAGAVLVGKTNMDEFGMGSANAYSHFGPTLNPSGPGGLEATLALPDAEQRVAGGSSGGSAAAVAAGLCDVALATDTGGSTRLPASYCGIVGFKPSYGLLSRYGVVAYASSLDTVGIMGTEVEQVERVYDALNAHDPLDPTSTPIFARERASSIHGTLLALLGEADASSSEKPLSGDLFPLPLLSPSLLPSLRSTLTLLRTLGAELVSVRLMTAPLGLSAYYVLASAEAASNLARFDGTEFGFRAPDDEPAEDGSVNRSPLYAKTRTLGFGKEVKKRLLLGTFALSAEAFDNYYLQAQRVRRMIQLEMDSLFSAPNPLRSSSSLASAPSTASTVDFLVHPTTISPAPLLSSFSSAPTATSPSLADPAATSSSSSYLQDLLSLPASLAGLPALSLPVGRSSSTAGRESEAGWPVGMTLVGQWGNDKGVLECARMVKERLKKEEAEGR</sequence>
<name>A0A0D6EFJ7_SPOSA</name>
<dbReference type="GO" id="GO:0070681">
    <property type="term" value="P:glutaminyl-tRNAGln biosynthesis via transamidation"/>
    <property type="evidence" value="ECO:0007669"/>
    <property type="project" value="UniProtKB-UniRule"/>
</dbReference>
<dbReference type="SUPFAM" id="SSF75304">
    <property type="entry name" value="Amidase signature (AS) enzymes"/>
    <property type="match status" value="1"/>
</dbReference>
<feature type="active site" description="Charge relay system" evidence="5">
    <location>
        <position position="61"/>
    </location>
</feature>
<evidence type="ECO:0000259" key="6">
    <source>
        <dbReference type="Pfam" id="PF01425"/>
    </source>
</evidence>
<keyword evidence="2 5" id="KW-0547">Nucleotide-binding</keyword>
<feature type="active site" description="Charge relay system" evidence="5">
    <location>
        <position position="151"/>
    </location>
</feature>
<feature type="domain" description="Amidase" evidence="6">
    <location>
        <begin position="11"/>
        <end position="523"/>
    </location>
</feature>
<dbReference type="GO" id="GO:0005739">
    <property type="term" value="C:mitochondrion"/>
    <property type="evidence" value="ECO:0007669"/>
    <property type="project" value="UniProtKB-SubCell"/>
</dbReference>
<dbReference type="GO" id="GO:0005524">
    <property type="term" value="F:ATP binding"/>
    <property type="evidence" value="ECO:0007669"/>
    <property type="project" value="UniProtKB-KW"/>
</dbReference>
<dbReference type="Gene3D" id="3.90.1300.10">
    <property type="entry name" value="Amidase signature (AS) domain"/>
    <property type="match status" value="1"/>
</dbReference>
<comment type="similarity">
    <text evidence="5">Belongs to the amidase family. GatA subfamily.</text>
</comment>
<dbReference type="GO" id="GO:0050567">
    <property type="term" value="F:glutaminyl-tRNA synthase (glutamine-hydrolyzing) activity"/>
    <property type="evidence" value="ECO:0007669"/>
    <property type="project" value="UniProtKB-UniRule"/>
</dbReference>
<keyword evidence="3 5" id="KW-0067">ATP-binding</keyword>
<keyword evidence="5" id="KW-0496">Mitochondrion</keyword>
<dbReference type="Pfam" id="PF01425">
    <property type="entry name" value="Amidase"/>
    <property type="match status" value="1"/>
</dbReference>
<evidence type="ECO:0000256" key="4">
    <source>
        <dbReference type="ARBA" id="ARBA00022917"/>
    </source>
</evidence>
<dbReference type="InterPro" id="IPR023631">
    <property type="entry name" value="Amidase_dom"/>
</dbReference>
<dbReference type="EMBL" id="CENE01000001">
    <property type="protein sequence ID" value="CEQ38656.1"/>
    <property type="molecule type" value="Genomic_DNA"/>
</dbReference>
<reference evidence="8" key="1">
    <citation type="submission" date="2015-02" db="EMBL/GenBank/DDBJ databases">
        <authorList>
            <person name="Gon?alves P."/>
        </authorList>
    </citation>
    <scope>NUCLEOTIDE SEQUENCE [LARGE SCALE GENOMIC DNA]</scope>
</reference>
<keyword evidence="4 5" id="KW-0648">Protein biosynthesis</keyword>
<dbReference type="InterPro" id="IPR036928">
    <property type="entry name" value="AS_sf"/>
</dbReference>
<evidence type="ECO:0000256" key="2">
    <source>
        <dbReference type="ARBA" id="ARBA00022741"/>
    </source>
</evidence>
<keyword evidence="1 5" id="KW-0436">Ligase</keyword>
<dbReference type="HAMAP" id="MF_00120">
    <property type="entry name" value="GatA"/>
    <property type="match status" value="1"/>
</dbReference>
<comment type="subunit">
    <text evidence="5">Subunit of the heterotrimeric GatCAB amidotransferase (AdT) complex, composed of A, B and C subunits.</text>
</comment>
<dbReference type="InterPro" id="IPR004412">
    <property type="entry name" value="GatA"/>
</dbReference>
<evidence type="ECO:0000256" key="1">
    <source>
        <dbReference type="ARBA" id="ARBA00022598"/>
    </source>
</evidence>
<gene>
    <name evidence="7" type="primary">SPOSA6832_00125</name>
</gene>
<protein>
    <recommendedName>
        <fullName evidence="5">Glutamyl-tRNA(Gln) amidotransferase subunit A, mitochondrial</fullName>
        <shortName evidence="5">Glu-AdT subunit A</shortName>
        <ecNumber evidence="5">6.3.5.7</ecNumber>
    </recommendedName>
</protein>
<feature type="active site" description="Acyl-ester intermediate" evidence="5">
    <location>
        <position position="175"/>
    </location>
</feature>
<keyword evidence="8" id="KW-1185">Reference proteome</keyword>
<evidence type="ECO:0000256" key="3">
    <source>
        <dbReference type="ARBA" id="ARBA00022840"/>
    </source>
</evidence>
<dbReference type="Proteomes" id="UP000243876">
    <property type="component" value="Unassembled WGS sequence"/>
</dbReference>
<dbReference type="InterPro" id="IPR000120">
    <property type="entry name" value="Amidase"/>
</dbReference>
<evidence type="ECO:0000256" key="5">
    <source>
        <dbReference type="HAMAP-Rule" id="MF_03150"/>
    </source>
</evidence>
<dbReference type="GO" id="GO:0030956">
    <property type="term" value="C:glutamyl-tRNA(Gln) amidotransferase complex"/>
    <property type="evidence" value="ECO:0007669"/>
    <property type="project" value="UniProtKB-UniRule"/>
</dbReference>
<dbReference type="PANTHER" id="PTHR11895:SF7">
    <property type="entry name" value="GLUTAMYL-TRNA(GLN) AMIDOTRANSFERASE SUBUNIT A, MITOCHONDRIAL"/>
    <property type="match status" value="1"/>
</dbReference>
<dbReference type="AlphaFoldDB" id="A0A0D6EFJ7"/>
<dbReference type="PANTHER" id="PTHR11895">
    <property type="entry name" value="TRANSAMIDASE"/>
    <property type="match status" value="1"/>
</dbReference>